<organism evidence="2 3">
    <name type="scientific">Pseudoalteromonas rubra</name>
    <dbReference type="NCBI Taxonomy" id="43658"/>
    <lineage>
        <taxon>Bacteria</taxon>
        <taxon>Pseudomonadati</taxon>
        <taxon>Pseudomonadota</taxon>
        <taxon>Gammaproteobacteria</taxon>
        <taxon>Alteromonadales</taxon>
        <taxon>Pseudoalteromonadaceae</taxon>
        <taxon>Pseudoalteromonas</taxon>
    </lineage>
</organism>
<accession>A0A8T0C4D9</accession>
<dbReference type="Proteomes" id="UP000016480">
    <property type="component" value="Unassembled WGS sequence"/>
</dbReference>
<protein>
    <submittedName>
        <fullName evidence="2">Uncharacterized protein</fullName>
    </submittedName>
</protein>
<gene>
    <name evidence="2" type="ORF">PRUB_a4178</name>
</gene>
<keyword evidence="1" id="KW-0732">Signal</keyword>
<dbReference type="GeneID" id="61359121"/>
<evidence type="ECO:0000256" key="1">
    <source>
        <dbReference type="SAM" id="SignalP"/>
    </source>
</evidence>
<evidence type="ECO:0000313" key="3">
    <source>
        <dbReference type="Proteomes" id="UP000016480"/>
    </source>
</evidence>
<feature type="signal peptide" evidence="1">
    <location>
        <begin position="1"/>
        <end position="28"/>
    </location>
</feature>
<name>A0A8T0C4D9_9GAMM</name>
<dbReference type="RefSeq" id="WP_010384882.1">
    <property type="nucleotide sequence ID" value="NZ_AHCD03000036.1"/>
</dbReference>
<feature type="chain" id="PRO_5035921728" evidence="1">
    <location>
        <begin position="29"/>
        <end position="63"/>
    </location>
</feature>
<proteinExistence type="predicted"/>
<comment type="caution">
    <text evidence="2">The sequence shown here is derived from an EMBL/GenBank/DDBJ whole genome shotgun (WGS) entry which is preliminary data.</text>
</comment>
<dbReference type="AlphaFoldDB" id="A0A8T0C4D9"/>
<dbReference type="EMBL" id="AHCD03000036">
    <property type="protein sequence ID" value="KAF7785503.1"/>
    <property type="molecule type" value="Genomic_DNA"/>
</dbReference>
<reference evidence="2 3" key="1">
    <citation type="journal article" date="2012" name="J. Bacteriol.">
        <title>Genome sequence of the cycloprodigiosin-producing bacterial strain Pseudoalteromonas rubra ATCC 29570(T).</title>
        <authorList>
            <person name="Xie B.B."/>
            <person name="Shu Y.L."/>
            <person name="Qin Q.L."/>
            <person name="Rong J.C."/>
            <person name="Zhang X.Y."/>
            <person name="Chen X.L."/>
            <person name="Zhou B.C."/>
            <person name="Zhang Y.Z."/>
        </authorList>
    </citation>
    <scope>NUCLEOTIDE SEQUENCE [LARGE SCALE GENOMIC DNA]</scope>
    <source>
        <strain evidence="2 3">DSM 6842</strain>
    </source>
</reference>
<sequence length="63" mass="6724">MFSTNTLAAIKALLFTVTLSIAGTQAQASEAPNSGSADAIPIEFLITPSCESFPHCWPWKDPK</sequence>
<evidence type="ECO:0000313" key="2">
    <source>
        <dbReference type="EMBL" id="KAF7785503.1"/>
    </source>
</evidence>